<dbReference type="PANTHER" id="PTHR31001:SF85">
    <property type="entry name" value="ZN(II)2CYS6 TRANSCRIPTION FACTOR (EUROFUNG)"/>
    <property type="match status" value="1"/>
</dbReference>
<dbReference type="AlphaFoldDB" id="A0A9P7AUG2"/>
<organism evidence="6 7">
    <name type="scientific">Hyphodiscus hymeniophilus</name>
    <dbReference type="NCBI Taxonomy" id="353542"/>
    <lineage>
        <taxon>Eukaryota</taxon>
        <taxon>Fungi</taxon>
        <taxon>Dikarya</taxon>
        <taxon>Ascomycota</taxon>
        <taxon>Pezizomycotina</taxon>
        <taxon>Leotiomycetes</taxon>
        <taxon>Helotiales</taxon>
        <taxon>Hyphodiscaceae</taxon>
        <taxon>Hyphodiscus</taxon>
    </lineage>
</organism>
<dbReference type="GO" id="GO:0006351">
    <property type="term" value="P:DNA-templated transcription"/>
    <property type="evidence" value="ECO:0007669"/>
    <property type="project" value="InterPro"/>
</dbReference>
<dbReference type="Gene3D" id="4.10.240.10">
    <property type="entry name" value="Zn(2)-C6 fungal-type DNA-binding domain"/>
    <property type="match status" value="1"/>
</dbReference>
<comment type="caution">
    <text evidence="6">The sequence shown here is derived from an EMBL/GenBank/DDBJ whole genome shotgun (WGS) entry which is preliminary data.</text>
</comment>
<dbReference type="InterPro" id="IPR007219">
    <property type="entry name" value="XnlR_reg_dom"/>
</dbReference>
<dbReference type="InterPro" id="IPR001138">
    <property type="entry name" value="Zn2Cys6_DnaBD"/>
</dbReference>
<sequence>MSSKEAAQVPPLGQRKHPCVLCQQRKVKCDRSEPCQNCVKAGVECISAATLPPRKRKRRFPEAELLARIRRYEHHLKAYGADLDAINREIGVEGPSIPSNSAIKSNHSSPPVGSRPISPDPASRPLSVRRSLRHVDNNLNLGISDEFRDAEDLLGGSSDDETFSKPMTKAFEELSSDIGGDGDLFFGTNTAITLKALHPPPVQIFRLWQTFLDNVNVGVIQPLHLSSILPPRWRDTFYNPGCAQLSLKLTILLLSSRINANFKSLQPLIKIFHAPSVQQQILDAIADLDNVPKNIQALMFCIYAAATMSMNDEECQKIFNQRKDEVLARFQLGARQALRIGGYLRSSDLVVLQALTLYLFSSLQMTIDPRTLFCLTGVAVRIAQRMGLSSDGSQYELPPFETEMRRRLWWQIVLIDTRVSELSGAGTSVLTYTWTTRLPSNVNDSDLFPDMRDPPVERPGLTEMVFVRLRCEGRQLVEDSREGSRAFVGSQPSLIDEFEQRLDREYLSHCDPLIPLHAMSIMMAKSFLCKLRMGLRHPYFMSVRSNGLSAVEKDTLFQLSLTMLENHNAAMRNPAIQRFIWYIYTNFPFPAHVYLLCALRWRTSDEFAERAWEELGESGEKRLLNDDFKTYAKRKLTFIHMALAKMTIKAWNAREAAFQNSPQALPIPRFVSVYRKQLAEVKAGKEPKWWDKTNDSSPISFEDQQHPDQMVPQFPPLDANAPGMGQSFNQNMPLGTLPWSIESQLLLHPSYPPDMRTGWEFWNNMMQGGDSMQGIDAIPPPYNFQN</sequence>
<protein>
    <submittedName>
        <fullName evidence="6">Aurofusarin cluster transcription factor aurR2</fullName>
    </submittedName>
</protein>
<gene>
    <name evidence="6" type="ORF">D0Z07_6371</name>
</gene>
<reference evidence="6" key="1">
    <citation type="submission" date="2019-07" db="EMBL/GenBank/DDBJ databases">
        <title>Hyphodiscus hymeniophilus genome sequencing and assembly.</title>
        <authorList>
            <person name="Kramer G."/>
            <person name="Nodwell J."/>
        </authorList>
    </citation>
    <scope>NUCLEOTIDE SEQUENCE</scope>
    <source>
        <strain evidence="6">ATCC 34498</strain>
    </source>
</reference>
<dbReference type="SUPFAM" id="SSF57701">
    <property type="entry name" value="Zn2/Cys6 DNA-binding domain"/>
    <property type="match status" value="1"/>
</dbReference>
<keyword evidence="7" id="KW-1185">Reference proteome</keyword>
<evidence type="ECO:0000256" key="4">
    <source>
        <dbReference type="SAM" id="MobiDB-lite"/>
    </source>
</evidence>
<dbReference type="GO" id="GO:0003677">
    <property type="term" value="F:DNA binding"/>
    <property type="evidence" value="ECO:0007669"/>
    <property type="project" value="InterPro"/>
</dbReference>
<dbReference type="SMART" id="SM00906">
    <property type="entry name" value="Fungal_trans"/>
    <property type="match status" value="1"/>
</dbReference>
<feature type="domain" description="Zn(2)-C6 fungal-type" evidence="5">
    <location>
        <begin position="18"/>
        <end position="47"/>
    </location>
</feature>
<accession>A0A9P7AUG2</accession>
<feature type="region of interest" description="Disordered" evidence="4">
    <location>
        <begin position="95"/>
        <end position="129"/>
    </location>
</feature>
<dbReference type="OrthoDB" id="2269373at2759"/>
<evidence type="ECO:0000259" key="5">
    <source>
        <dbReference type="PROSITE" id="PS50048"/>
    </source>
</evidence>
<feature type="compositionally biased region" description="Polar residues" evidence="4">
    <location>
        <begin position="97"/>
        <end position="111"/>
    </location>
</feature>
<dbReference type="CDD" id="cd00067">
    <property type="entry name" value="GAL4"/>
    <property type="match status" value="1"/>
</dbReference>
<evidence type="ECO:0000256" key="2">
    <source>
        <dbReference type="ARBA" id="ARBA00022723"/>
    </source>
</evidence>
<dbReference type="GO" id="GO:0000981">
    <property type="term" value="F:DNA-binding transcription factor activity, RNA polymerase II-specific"/>
    <property type="evidence" value="ECO:0007669"/>
    <property type="project" value="InterPro"/>
</dbReference>
<evidence type="ECO:0000256" key="1">
    <source>
        <dbReference type="ARBA" id="ARBA00004123"/>
    </source>
</evidence>
<evidence type="ECO:0000313" key="7">
    <source>
        <dbReference type="Proteomes" id="UP000785200"/>
    </source>
</evidence>
<proteinExistence type="predicted"/>
<dbReference type="EMBL" id="VNKQ01000014">
    <property type="protein sequence ID" value="KAG0646739.1"/>
    <property type="molecule type" value="Genomic_DNA"/>
</dbReference>
<dbReference type="Pfam" id="PF00172">
    <property type="entry name" value="Zn_clus"/>
    <property type="match status" value="1"/>
</dbReference>
<dbReference type="InterPro" id="IPR036864">
    <property type="entry name" value="Zn2-C6_fun-type_DNA-bd_sf"/>
</dbReference>
<dbReference type="InterPro" id="IPR050613">
    <property type="entry name" value="Sec_Metabolite_Reg"/>
</dbReference>
<dbReference type="GO" id="GO:0008270">
    <property type="term" value="F:zinc ion binding"/>
    <property type="evidence" value="ECO:0007669"/>
    <property type="project" value="InterPro"/>
</dbReference>
<evidence type="ECO:0000256" key="3">
    <source>
        <dbReference type="ARBA" id="ARBA00023242"/>
    </source>
</evidence>
<dbReference type="Proteomes" id="UP000785200">
    <property type="component" value="Unassembled WGS sequence"/>
</dbReference>
<keyword evidence="2" id="KW-0479">Metal-binding</keyword>
<dbReference type="SMART" id="SM00066">
    <property type="entry name" value="GAL4"/>
    <property type="match status" value="1"/>
</dbReference>
<comment type="subcellular location">
    <subcellularLocation>
        <location evidence="1">Nucleus</location>
    </subcellularLocation>
</comment>
<name>A0A9P7AUG2_9HELO</name>
<dbReference type="PANTHER" id="PTHR31001">
    <property type="entry name" value="UNCHARACTERIZED TRANSCRIPTIONAL REGULATORY PROTEIN"/>
    <property type="match status" value="1"/>
</dbReference>
<dbReference type="PROSITE" id="PS50048">
    <property type="entry name" value="ZN2_CY6_FUNGAL_2"/>
    <property type="match status" value="1"/>
</dbReference>
<keyword evidence="3" id="KW-0539">Nucleus</keyword>
<dbReference type="GO" id="GO:0005634">
    <property type="term" value="C:nucleus"/>
    <property type="evidence" value="ECO:0007669"/>
    <property type="project" value="UniProtKB-SubCell"/>
</dbReference>
<dbReference type="CDD" id="cd12148">
    <property type="entry name" value="fungal_TF_MHR"/>
    <property type="match status" value="1"/>
</dbReference>
<dbReference type="Pfam" id="PF04082">
    <property type="entry name" value="Fungal_trans"/>
    <property type="match status" value="1"/>
</dbReference>
<evidence type="ECO:0000313" key="6">
    <source>
        <dbReference type="EMBL" id="KAG0646739.1"/>
    </source>
</evidence>